<proteinExistence type="predicted"/>
<dbReference type="AlphaFoldDB" id="A0A0J7JVH5"/>
<organism evidence="1 2">
    <name type="scientific">Lasius niger</name>
    <name type="common">Black garden ant</name>
    <dbReference type="NCBI Taxonomy" id="67767"/>
    <lineage>
        <taxon>Eukaryota</taxon>
        <taxon>Metazoa</taxon>
        <taxon>Ecdysozoa</taxon>
        <taxon>Arthropoda</taxon>
        <taxon>Hexapoda</taxon>
        <taxon>Insecta</taxon>
        <taxon>Pterygota</taxon>
        <taxon>Neoptera</taxon>
        <taxon>Endopterygota</taxon>
        <taxon>Hymenoptera</taxon>
        <taxon>Apocrita</taxon>
        <taxon>Aculeata</taxon>
        <taxon>Formicoidea</taxon>
        <taxon>Formicidae</taxon>
        <taxon>Formicinae</taxon>
        <taxon>Lasius</taxon>
        <taxon>Lasius</taxon>
    </lineage>
</organism>
<comment type="caution">
    <text evidence="1">The sequence shown here is derived from an EMBL/GenBank/DDBJ whole genome shotgun (WGS) entry which is preliminary data.</text>
</comment>
<keyword evidence="2" id="KW-1185">Reference proteome</keyword>
<gene>
    <name evidence="1" type="ORF">RF55_24148</name>
</gene>
<evidence type="ECO:0000313" key="2">
    <source>
        <dbReference type="Proteomes" id="UP000036403"/>
    </source>
</evidence>
<dbReference type="PaxDb" id="67767-A0A0J7JVH5"/>
<feature type="non-terminal residue" evidence="1">
    <location>
        <position position="1"/>
    </location>
</feature>
<dbReference type="OrthoDB" id="7696210at2759"/>
<accession>A0A0J7JVH5</accession>
<dbReference type="EMBL" id="LBMM01028282">
    <property type="protein sequence ID" value="KMQ82109.1"/>
    <property type="molecule type" value="Genomic_DNA"/>
</dbReference>
<sequence length="218" mass="26062">FHKEIGIDDKEKAILEEICLFLVFVYIPYWYDCTNGIHALKNDKTFIEDIWKFGTIYKTVGDAALKKFKNHLWYMGYHLSALGFYDERIGLEDKREMVRKLMREDHNQNDDSKRVRNGEDLDLPLHKKLGMLRFEDFINKSTLEFFKIMRIETSFFECDPEQWNENEDFLKSRDKIRYLQVVNDAAERALSSIKCIKLKKEEYIQDSVISKSFSKINK</sequence>
<protein>
    <submittedName>
        <fullName evidence="1">Uncharacterized protein</fullName>
    </submittedName>
</protein>
<name>A0A0J7JVH5_LASNI</name>
<reference evidence="1 2" key="1">
    <citation type="submission" date="2015-04" db="EMBL/GenBank/DDBJ databases">
        <title>Lasius niger genome sequencing.</title>
        <authorList>
            <person name="Konorov E.A."/>
            <person name="Nikitin M.A."/>
            <person name="Kirill M.V."/>
            <person name="Chang P."/>
        </authorList>
    </citation>
    <scope>NUCLEOTIDE SEQUENCE [LARGE SCALE GENOMIC DNA]</scope>
    <source>
        <tissue evidence="1">Whole</tissue>
    </source>
</reference>
<evidence type="ECO:0000313" key="1">
    <source>
        <dbReference type="EMBL" id="KMQ82109.1"/>
    </source>
</evidence>
<dbReference type="Proteomes" id="UP000036403">
    <property type="component" value="Unassembled WGS sequence"/>
</dbReference>